<dbReference type="InterPro" id="IPR031588">
    <property type="entry name" value="Collectrin_dom"/>
</dbReference>
<evidence type="ECO:0000256" key="5">
    <source>
        <dbReference type="ARBA" id="ARBA00022729"/>
    </source>
</evidence>
<keyword evidence="5" id="KW-0732">Signal</keyword>
<dbReference type="AlphaFoldDB" id="A0A3Q3JL19"/>
<evidence type="ECO:0000313" key="11">
    <source>
        <dbReference type="Ensembl" id="ENSMALP00000020319.1"/>
    </source>
</evidence>
<evidence type="ECO:0000256" key="4">
    <source>
        <dbReference type="ARBA" id="ARBA00022692"/>
    </source>
</evidence>
<feature type="domain" description="Collectrin-like" evidence="10">
    <location>
        <begin position="1"/>
        <end position="179"/>
    </location>
</feature>
<dbReference type="Pfam" id="PF16959">
    <property type="entry name" value="Collectrin"/>
    <property type="match status" value="1"/>
</dbReference>
<comment type="subcellular location">
    <subcellularLocation>
        <location evidence="1">Cell membrane</location>
        <topology evidence="1">Single-pass type I membrane protein</topology>
    </subcellularLocation>
</comment>
<dbReference type="STRING" id="43700.ENSMALP00000020319"/>
<feature type="transmembrane region" description="Helical" evidence="9">
    <location>
        <begin position="82"/>
        <end position="102"/>
    </location>
</feature>
<keyword evidence="8" id="KW-0325">Glycoprotein</keyword>
<dbReference type="GO" id="GO:0051957">
    <property type="term" value="P:positive regulation of amino acid transport"/>
    <property type="evidence" value="ECO:0007669"/>
    <property type="project" value="TreeGrafter"/>
</dbReference>
<evidence type="ECO:0000256" key="9">
    <source>
        <dbReference type="SAM" id="Phobius"/>
    </source>
</evidence>
<evidence type="ECO:0000256" key="1">
    <source>
        <dbReference type="ARBA" id="ARBA00004251"/>
    </source>
</evidence>
<dbReference type="Ensembl" id="ENSMALT00000020717.1">
    <property type="protein sequence ID" value="ENSMALP00000020319.1"/>
    <property type="gene ID" value="ENSMALG00000014196.1"/>
</dbReference>
<keyword evidence="2" id="KW-1003">Cell membrane</keyword>
<feature type="transmembrane region" description="Helical" evidence="9">
    <location>
        <begin position="114"/>
        <end position="137"/>
    </location>
</feature>
<evidence type="ECO:0000256" key="6">
    <source>
        <dbReference type="ARBA" id="ARBA00022989"/>
    </source>
</evidence>
<dbReference type="Proteomes" id="UP000261600">
    <property type="component" value="Unplaced"/>
</dbReference>
<evidence type="ECO:0000256" key="3">
    <source>
        <dbReference type="ARBA" id="ARBA00022553"/>
    </source>
</evidence>
<evidence type="ECO:0000256" key="8">
    <source>
        <dbReference type="ARBA" id="ARBA00023180"/>
    </source>
</evidence>
<protein>
    <recommendedName>
        <fullName evidence="10">Collectrin-like domain-containing protein</fullName>
    </recommendedName>
</protein>
<accession>A0A3Q3JL19</accession>
<reference evidence="11" key="1">
    <citation type="submission" date="2025-08" db="UniProtKB">
        <authorList>
            <consortium name="Ensembl"/>
        </authorList>
    </citation>
    <scope>IDENTIFICATION</scope>
</reference>
<dbReference type="GO" id="GO:0005886">
    <property type="term" value="C:plasma membrane"/>
    <property type="evidence" value="ECO:0007669"/>
    <property type="project" value="UniProtKB-SubCell"/>
</dbReference>
<dbReference type="GO" id="GO:0070062">
    <property type="term" value="C:extracellular exosome"/>
    <property type="evidence" value="ECO:0007669"/>
    <property type="project" value="TreeGrafter"/>
</dbReference>
<evidence type="ECO:0000259" key="10">
    <source>
        <dbReference type="PROSITE" id="PS52010"/>
    </source>
</evidence>
<evidence type="ECO:0000256" key="2">
    <source>
        <dbReference type="ARBA" id="ARBA00022475"/>
    </source>
</evidence>
<keyword evidence="4 9" id="KW-0812">Transmembrane</keyword>
<evidence type="ECO:0000313" key="12">
    <source>
        <dbReference type="Proteomes" id="UP000261600"/>
    </source>
</evidence>
<dbReference type="PANTHER" id="PTHR46884">
    <property type="entry name" value="COLLECTRIN"/>
    <property type="match status" value="1"/>
</dbReference>
<proteinExistence type="predicted"/>
<reference evidence="11" key="2">
    <citation type="submission" date="2025-09" db="UniProtKB">
        <authorList>
            <consortium name="Ensembl"/>
        </authorList>
    </citation>
    <scope>IDENTIFICATION</scope>
</reference>
<keyword evidence="7 9" id="KW-0472">Membrane</keyword>
<keyword evidence="3" id="KW-0597">Phosphoprotein</keyword>
<evidence type="ECO:0000256" key="7">
    <source>
        <dbReference type="ARBA" id="ARBA00023136"/>
    </source>
</evidence>
<sequence length="179" mass="20032">RLSIKTALGENAYVWNDNEMFLFRATLAFAMTKQFDGQVSDIIVCNQTARVSFWFVVTYPHNKTLVDKQVVERAVRKSRNRINSAFLLSDTTLEFIGIPPTLATPVNPSTPTWLIVFGVVMGAVCAGIIVVLVVSLVQRKRKKNETNEDTQVKTVENGAARDGVYYMSFSEDESSVTQM</sequence>
<dbReference type="PANTHER" id="PTHR46884:SF1">
    <property type="entry name" value="COLLECTRIN"/>
    <property type="match status" value="1"/>
</dbReference>
<dbReference type="InterPro" id="IPR042944">
    <property type="entry name" value="Collectrin"/>
</dbReference>
<organism evidence="11 12">
    <name type="scientific">Monopterus albus</name>
    <name type="common">Swamp eel</name>
    <dbReference type="NCBI Taxonomy" id="43700"/>
    <lineage>
        <taxon>Eukaryota</taxon>
        <taxon>Metazoa</taxon>
        <taxon>Chordata</taxon>
        <taxon>Craniata</taxon>
        <taxon>Vertebrata</taxon>
        <taxon>Euteleostomi</taxon>
        <taxon>Actinopterygii</taxon>
        <taxon>Neopterygii</taxon>
        <taxon>Teleostei</taxon>
        <taxon>Neoteleostei</taxon>
        <taxon>Acanthomorphata</taxon>
        <taxon>Anabantaria</taxon>
        <taxon>Synbranchiformes</taxon>
        <taxon>Synbranchidae</taxon>
        <taxon>Monopterus</taxon>
    </lineage>
</organism>
<name>A0A3Q3JL19_MONAL</name>
<dbReference type="PROSITE" id="PS52010">
    <property type="entry name" value="COLLECTRIN_LIKE"/>
    <property type="match status" value="1"/>
</dbReference>
<keyword evidence="6 9" id="KW-1133">Transmembrane helix</keyword>
<keyword evidence="12" id="KW-1185">Reference proteome</keyword>